<protein>
    <submittedName>
        <fullName evidence="2">Uncharacterized protein</fullName>
    </submittedName>
</protein>
<dbReference type="OMA" id="AQKPYEP"/>
<dbReference type="KEGG" id="cput:CONPUDRAFT_64677"/>
<evidence type="ECO:0000313" key="3">
    <source>
        <dbReference type="Proteomes" id="UP000053558"/>
    </source>
</evidence>
<gene>
    <name evidence="2" type="ORF">CONPUDRAFT_64677</name>
</gene>
<dbReference type="OrthoDB" id="2687798at2759"/>
<dbReference type="AlphaFoldDB" id="A0A5M3MBQ6"/>
<feature type="compositionally biased region" description="Basic and acidic residues" evidence="1">
    <location>
        <begin position="58"/>
        <end position="68"/>
    </location>
</feature>
<evidence type="ECO:0000313" key="2">
    <source>
        <dbReference type="EMBL" id="EIW76513.1"/>
    </source>
</evidence>
<dbReference type="Proteomes" id="UP000053558">
    <property type="component" value="Unassembled WGS sequence"/>
</dbReference>
<feature type="compositionally biased region" description="Basic and acidic residues" evidence="1">
    <location>
        <begin position="11"/>
        <end position="44"/>
    </location>
</feature>
<accession>A0A5M3MBQ6</accession>
<reference evidence="3" key="1">
    <citation type="journal article" date="2012" name="Science">
        <title>The Paleozoic origin of enzymatic lignin decomposition reconstructed from 31 fungal genomes.</title>
        <authorList>
            <person name="Floudas D."/>
            <person name="Binder M."/>
            <person name="Riley R."/>
            <person name="Barry K."/>
            <person name="Blanchette R.A."/>
            <person name="Henrissat B."/>
            <person name="Martinez A.T."/>
            <person name="Otillar R."/>
            <person name="Spatafora J.W."/>
            <person name="Yadav J.S."/>
            <person name="Aerts A."/>
            <person name="Benoit I."/>
            <person name="Boyd A."/>
            <person name="Carlson A."/>
            <person name="Copeland A."/>
            <person name="Coutinho P.M."/>
            <person name="de Vries R.P."/>
            <person name="Ferreira P."/>
            <person name="Findley K."/>
            <person name="Foster B."/>
            <person name="Gaskell J."/>
            <person name="Glotzer D."/>
            <person name="Gorecki P."/>
            <person name="Heitman J."/>
            <person name="Hesse C."/>
            <person name="Hori C."/>
            <person name="Igarashi K."/>
            <person name="Jurgens J.A."/>
            <person name="Kallen N."/>
            <person name="Kersten P."/>
            <person name="Kohler A."/>
            <person name="Kuees U."/>
            <person name="Kumar T.K.A."/>
            <person name="Kuo A."/>
            <person name="LaButti K."/>
            <person name="Larrondo L.F."/>
            <person name="Lindquist E."/>
            <person name="Ling A."/>
            <person name="Lombard V."/>
            <person name="Lucas S."/>
            <person name="Lundell T."/>
            <person name="Martin R."/>
            <person name="McLaughlin D.J."/>
            <person name="Morgenstern I."/>
            <person name="Morin E."/>
            <person name="Murat C."/>
            <person name="Nagy L.G."/>
            <person name="Nolan M."/>
            <person name="Ohm R.A."/>
            <person name="Patyshakuliyeva A."/>
            <person name="Rokas A."/>
            <person name="Ruiz-Duenas F.J."/>
            <person name="Sabat G."/>
            <person name="Salamov A."/>
            <person name="Samejima M."/>
            <person name="Schmutz J."/>
            <person name="Slot J.C."/>
            <person name="St John F."/>
            <person name="Stenlid J."/>
            <person name="Sun H."/>
            <person name="Sun S."/>
            <person name="Syed K."/>
            <person name="Tsang A."/>
            <person name="Wiebenga A."/>
            <person name="Young D."/>
            <person name="Pisabarro A."/>
            <person name="Eastwood D.C."/>
            <person name="Martin F."/>
            <person name="Cullen D."/>
            <person name="Grigoriev I.V."/>
            <person name="Hibbett D.S."/>
        </authorList>
    </citation>
    <scope>NUCLEOTIDE SEQUENCE [LARGE SCALE GENOMIC DNA]</scope>
    <source>
        <strain evidence="3">RWD-64-598 SS2</strain>
    </source>
</reference>
<comment type="caution">
    <text evidence="2">The sequence shown here is derived from an EMBL/GenBank/DDBJ whole genome shotgun (WGS) entry which is preliminary data.</text>
</comment>
<dbReference type="EMBL" id="JH711586">
    <property type="protein sequence ID" value="EIW76513.1"/>
    <property type="molecule type" value="Genomic_DNA"/>
</dbReference>
<feature type="compositionally biased region" description="Polar residues" evidence="1">
    <location>
        <begin position="93"/>
        <end position="106"/>
    </location>
</feature>
<name>A0A5M3MBQ6_CONPW</name>
<feature type="compositionally biased region" description="Polar residues" evidence="1">
    <location>
        <begin position="73"/>
        <end position="82"/>
    </location>
</feature>
<sequence>MATNSSGGKASADDYFKDVDHNPPPDTQTHRVDAGSEAAQRPHEPPSGQWSKAGAETEEYRTADRNDPYDAPSTDSSGNGSASGEKLRYGGTETLSQDKGSETSSPGEGPEKTEKFGRKPEGR</sequence>
<keyword evidence="3" id="KW-1185">Reference proteome</keyword>
<feature type="region of interest" description="Disordered" evidence="1">
    <location>
        <begin position="1"/>
        <end position="123"/>
    </location>
</feature>
<organism evidence="2 3">
    <name type="scientific">Coniophora puteana (strain RWD-64-598)</name>
    <name type="common">Brown rot fungus</name>
    <dbReference type="NCBI Taxonomy" id="741705"/>
    <lineage>
        <taxon>Eukaryota</taxon>
        <taxon>Fungi</taxon>
        <taxon>Dikarya</taxon>
        <taxon>Basidiomycota</taxon>
        <taxon>Agaricomycotina</taxon>
        <taxon>Agaricomycetes</taxon>
        <taxon>Agaricomycetidae</taxon>
        <taxon>Boletales</taxon>
        <taxon>Coniophorineae</taxon>
        <taxon>Coniophoraceae</taxon>
        <taxon>Coniophora</taxon>
    </lineage>
</organism>
<proteinExistence type="predicted"/>
<dbReference type="RefSeq" id="XP_007773352.1">
    <property type="nucleotide sequence ID" value="XM_007775162.1"/>
</dbReference>
<feature type="compositionally biased region" description="Basic and acidic residues" evidence="1">
    <location>
        <begin position="109"/>
        <end position="123"/>
    </location>
</feature>
<evidence type="ECO:0000256" key="1">
    <source>
        <dbReference type="SAM" id="MobiDB-lite"/>
    </source>
</evidence>
<dbReference type="GeneID" id="19208377"/>